<evidence type="ECO:0000256" key="2">
    <source>
        <dbReference type="SAM" id="SignalP"/>
    </source>
</evidence>
<evidence type="ECO:0000256" key="1">
    <source>
        <dbReference type="SAM" id="Coils"/>
    </source>
</evidence>
<dbReference type="PANTHER" id="PTHR31005">
    <property type="entry name" value="DUF4139 DOMAIN-CONTAINING PROTEIN"/>
    <property type="match status" value="1"/>
</dbReference>
<dbReference type="RefSeq" id="WP_027885925.1">
    <property type="nucleotide sequence ID" value="NZ_BMWY01000001.1"/>
</dbReference>
<keyword evidence="2" id="KW-0732">Signal</keyword>
<keyword evidence="1" id="KW-0175">Coiled coil</keyword>
<reference evidence="6" key="1">
    <citation type="journal article" date="2019" name="Int. J. Syst. Evol. Microbiol.">
        <title>The Global Catalogue of Microorganisms (GCM) 10K type strain sequencing project: providing services to taxonomists for standard genome sequencing and annotation.</title>
        <authorList>
            <consortium name="The Broad Institute Genomics Platform"/>
            <consortium name="The Broad Institute Genome Sequencing Center for Infectious Disease"/>
            <person name="Wu L."/>
            <person name="Ma J."/>
        </authorList>
    </citation>
    <scope>NUCLEOTIDE SEQUENCE [LARGE SCALE GENOMIC DNA]</scope>
    <source>
        <strain evidence="6">KCTC 12708</strain>
    </source>
</reference>
<accession>A0ABQ3BLI1</accession>
<feature type="domain" description="DUF4140" evidence="4">
    <location>
        <begin position="29"/>
        <end position="127"/>
    </location>
</feature>
<keyword evidence="6" id="KW-1185">Reference proteome</keyword>
<proteinExistence type="predicted"/>
<dbReference type="InterPro" id="IPR025554">
    <property type="entry name" value="DUF4140"/>
</dbReference>
<dbReference type="NCBIfam" id="TIGR02231">
    <property type="entry name" value="mucoidy inhibitor MuiA family protein"/>
    <property type="match status" value="2"/>
</dbReference>
<name>A0ABQ3BLI1_9FLAO</name>
<evidence type="ECO:0000259" key="3">
    <source>
        <dbReference type="Pfam" id="PF13598"/>
    </source>
</evidence>
<dbReference type="EMBL" id="BMWY01000001">
    <property type="protein sequence ID" value="GGZ45218.1"/>
    <property type="molecule type" value="Genomic_DNA"/>
</dbReference>
<dbReference type="Pfam" id="PF13600">
    <property type="entry name" value="DUF4140"/>
    <property type="match status" value="1"/>
</dbReference>
<evidence type="ECO:0000313" key="5">
    <source>
        <dbReference type="EMBL" id="GGZ45218.1"/>
    </source>
</evidence>
<evidence type="ECO:0000313" key="6">
    <source>
        <dbReference type="Proteomes" id="UP000615593"/>
    </source>
</evidence>
<dbReference type="InterPro" id="IPR011935">
    <property type="entry name" value="CHP02231"/>
</dbReference>
<evidence type="ECO:0000259" key="4">
    <source>
        <dbReference type="Pfam" id="PF13600"/>
    </source>
</evidence>
<dbReference type="InterPro" id="IPR008969">
    <property type="entry name" value="CarboxyPept-like_regulatory"/>
</dbReference>
<dbReference type="Proteomes" id="UP000615593">
    <property type="component" value="Unassembled WGS sequence"/>
</dbReference>
<dbReference type="SUPFAM" id="SSF49464">
    <property type="entry name" value="Carboxypeptidase regulatory domain-like"/>
    <property type="match status" value="1"/>
</dbReference>
<dbReference type="PANTHER" id="PTHR31005:SF8">
    <property type="entry name" value="DUF4139 DOMAIN-CONTAINING PROTEIN"/>
    <property type="match status" value="1"/>
</dbReference>
<dbReference type="Pfam" id="PF13715">
    <property type="entry name" value="CarbopepD_reg_2"/>
    <property type="match status" value="1"/>
</dbReference>
<organism evidence="5 6">
    <name type="scientific">Mesonia mobilis</name>
    <dbReference type="NCBI Taxonomy" id="369791"/>
    <lineage>
        <taxon>Bacteria</taxon>
        <taxon>Pseudomonadati</taxon>
        <taxon>Bacteroidota</taxon>
        <taxon>Flavobacteriia</taxon>
        <taxon>Flavobacteriales</taxon>
        <taxon>Flavobacteriaceae</taxon>
        <taxon>Mesonia</taxon>
    </lineage>
</organism>
<sequence>MNVKFFLFLFLPSLLFSAEINPKLKPKKVTVFLSGAQIISEASFNLPAGSSEVVFSDLSPTINENSIQISGVGEVTLSAVKYRITYLGEDDSSPEIISLKQKLASTKRSLTLLQNKIEGLREEESVLLTNKKINADNESASLDKLKQYAGYYRNRISDIKTEIYDTTSQLEELRSQTTKIQQELNQLKNKQSGSRSEIKLLIDAPRSQSVNLNITYNVSNAGWFPTYDIKADNTESPLHFSYKANVFQETGINWENVELKISTGDPAIPTEQPTVNSHYLNFINSRNINKPYYQANRPYNPSVRKVYGKIIDNQGMPLPGVNVSEEGTNNATQTDFDGNYNLSLTSGRKLVYSYVGFETARIPIYANQINLQLHNDNYSLNEVVVTGYAGKIYGARAARDQVKEESIQAPSVVKEENIMSTEFAIEKPYSIPSNSESTVVIIKNFEIPAEYQYYTAPILKSAVYLTAIMKDWENFDLLPGDANIYFQDGFVGNTFLQTNGVYDNLKLSLGVDPSISVERKQINNKKDKSLFGGTRIVNRNYEIKLKNNRNSTVKIYLEDRIPISQNDEIKVEEQEYGKASYNEKTGLLSWDFSLLAKESKTFMFSYEVRYPKKREVNLN</sequence>
<dbReference type="GeneID" id="94367950"/>
<dbReference type="Gene3D" id="2.60.40.1120">
    <property type="entry name" value="Carboxypeptidase-like, regulatory domain"/>
    <property type="match status" value="1"/>
</dbReference>
<feature type="domain" description="DUF4139" evidence="3">
    <location>
        <begin position="212"/>
        <end position="612"/>
    </location>
</feature>
<feature type="coiled-coil region" evidence="1">
    <location>
        <begin position="96"/>
        <end position="123"/>
    </location>
</feature>
<feature type="chain" id="PRO_5046070260" evidence="2">
    <location>
        <begin position="18"/>
        <end position="619"/>
    </location>
</feature>
<feature type="signal peptide" evidence="2">
    <location>
        <begin position="1"/>
        <end position="17"/>
    </location>
</feature>
<gene>
    <name evidence="5" type="ORF">GCM10008088_03070</name>
</gene>
<protein>
    <submittedName>
        <fullName evidence="5">Membrane protein</fullName>
    </submittedName>
</protein>
<comment type="caution">
    <text evidence="5">The sequence shown here is derived from an EMBL/GenBank/DDBJ whole genome shotgun (WGS) entry which is preliminary data.</text>
</comment>
<dbReference type="InterPro" id="IPR037291">
    <property type="entry name" value="DUF4139"/>
</dbReference>
<dbReference type="Pfam" id="PF13598">
    <property type="entry name" value="DUF4139"/>
    <property type="match status" value="1"/>
</dbReference>